<sequence length="151" mass="17611">KKMNQIESKFSQEFQRTDFNKILDPQNLVSRTALEQAQLNLLTAESIIDQRAPLIEKLQKNYFEDLNNIPMPANEKQLMRAQNEREAMISIENSMKLMELTGKSIELRKQLLNLCQENLGKIKFENQKLIFADEVALSRYNQLVAQLNQNL</sequence>
<protein>
    <submittedName>
        <fullName evidence="1">Uncharacterized protein</fullName>
    </submittedName>
</protein>
<name>A0A941DT75_9BURK</name>
<accession>A0A941DT75</accession>
<organism evidence="1 2">
    <name type="scientific">Undibacterium luofuense</name>
    <dbReference type="NCBI Taxonomy" id="2828733"/>
    <lineage>
        <taxon>Bacteria</taxon>
        <taxon>Pseudomonadati</taxon>
        <taxon>Pseudomonadota</taxon>
        <taxon>Betaproteobacteria</taxon>
        <taxon>Burkholderiales</taxon>
        <taxon>Oxalobacteraceae</taxon>
        <taxon>Undibacterium</taxon>
    </lineage>
</organism>
<proteinExistence type="predicted"/>
<dbReference type="RefSeq" id="WP_212689594.1">
    <property type="nucleotide sequence ID" value="NZ_JAGSPN010000146.1"/>
</dbReference>
<reference evidence="1" key="1">
    <citation type="submission" date="2021-04" db="EMBL/GenBank/DDBJ databases">
        <title>novel species isolated from subtropical streams in China.</title>
        <authorList>
            <person name="Lu H."/>
        </authorList>
    </citation>
    <scope>NUCLEOTIDE SEQUENCE</scope>
    <source>
        <strain evidence="1">LFS511W</strain>
    </source>
</reference>
<dbReference type="AlphaFoldDB" id="A0A941DT75"/>
<dbReference type="EMBL" id="JAGSPN010000146">
    <property type="protein sequence ID" value="MBR7784371.1"/>
    <property type="molecule type" value="Genomic_DNA"/>
</dbReference>
<evidence type="ECO:0000313" key="2">
    <source>
        <dbReference type="Proteomes" id="UP000680067"/>
    </source>
</evidence>
<dbReference type="Proteomes" id="UP000680067">
    <property type="component" value="Unassembled WGS sequence"/>
</dbReference>
<feature type="non-terminal residue" evidence="1">
    <location>
        <position position="151"/>
    </location>
</feature>
<evidence type="ECO:0000313" key="1">
    <source>
        <dbReference type="EMBL" id="MBR7784371.1"/>
    </source>
</evidence>
<keyword evidence="2" id="KW-1185">Reference proteome</keyword>
<comment type="caution">
    <text evidence="1">The sequence shown here is derived from an EMBL/GenBank/DDBJ whole genome shotgun (WGS) entry which is preliminary data.</text>
</comment>
<gene>
    <name evidence="1" type="ORF">KDM89_19755</name>
</gene>
<feature type="non-terminal residue" evidence="1">
    <location>
        <position position="1"/>
    </location>
</feature>